<feature type="domain" description="YTH" evidence="2">
    <location>
        <begin position="44"/>
        <end position="184"/>
    </location>
</feature>
<evidence type="ECO:0000259" key="2">
    <source>
        <dbReference type="PROSITE" id="PS50882"/>
    </source>
</evidence>
<keyword evidence="4" id="KW-1185">Reference proteome</keyword>
<dbReference type="PANTHER" id="PTHR12357:SF92">
    <property type="entry name" value="YTH DOMAIN-CONTAINING FAMILY PROTEIN"/>
    <property type="match status" value="1"/>
</dbReference>
<comment type="similarity">
    <text evidence="1">Belongs to the YTHDF family.</text>
</comment>
<gene>
    <name evidence="3" type="ORF">M569_15692</name>
</gene>
<dbReference type="GO" id="GO:0061157">
    <property type="term" value="P:mRNA destabilization"/>
    <property type="evidence" value="ECO:0007669"/>
    <property type="project" value="TreeGrafter"/>
</dbReference>
<comment type="caution">
    <text evidence="3">The sequence shown here is derived from an EMBL/GenBank/DDBJ whole genome shotgun (WGS) entry which is preliminary data.</text>
</comment>
<dbReference type="GO" id="GO:0005737">
    <property type="term" value="C:cytoplasm"/>
    <property type="evidence" value="ECO:0007669"/>
    <property type="project" value="TreeGrafter"/>
</dbReference>
<protein>
    <recommendedName>
        <fullName evidence="1">YTH domain-containing family protein</fullName>
    </recommendedName>
</protein>
<feature type="non-terminal residue" evidence="3">
    <location>
        <position position="211"/>
    </location>
</feature>
<dbReference type="InterPro" id="IPR007275">
    <property type="entry name" value="YTH_domain"/>
</dbReference>
<keyword evidence="1" id="KW-0694">RNA-binding</keyword>
<dbReference type="GO" id="GO:1990247">
    <property type="term" value="F:N6-methyladenosine-containing RNA reader activity"/>
    <property type="evidence" value="ECO:0007669"/>
    <property type="project" value="UniProtKB-UniRule"/>
</dbReference>
<sequence>EKLQNHLVVKAYTKRAGNPDAEGNITLSRDQYNSHRFPVDYVNAKFFVIKSYSEDDVHKSVKYGVWSSTPGGNKRLGSAFEDARRIAATGVECPIFLFFSVNASGQFCGVAEMTGPVDFNRDMDFWQQDKWSGSFSVKWHIIKDVPNHHFRHIVLENNEGKSVTNSRDTQEVARKKGLEMLRIFRDANAKTSLLDDFAYYENRQRVLFEER</sequence>
<name>S8D8T7_9LAMI</name>
<dbReference type="AlphaFoldDB" id="S8D8T7"/>
<accession>S8D8T7</accession>
<dbReference type="Proteomes" id="UP000015453">
    <property type="component" value="Unassembled WGS sequence"/>
</dbReference>
<dbReference type="InterPro" id="IPR045168">
    <property type="entry name" value="YTH_prot"/>
</dbReference>
<dbReference type="GO" id="GO:0003729">
    <property type="term" value="F:mRNA binding"/>
    <property type="evidence" value="ECO:0007669"/>
    <property type="project" value="UniProtKB-UniRule"/>
</dbReference>
<feature type="non-terminal residue" evidence="3">
    <location>
        <position position="1"/>
    </location>
</feature>
<evidence type="ECO:0000256" key="1">
    <source>
        <dbReference type="RuleBase" id="RU369095"/>
    </source>
</evidence>
<dbReference type="Gene3D" id="3.10.590.10">
    <property type="entry name" value="ph1033 like domains"/>
    <property type="match status" value="1"/>
</dbReference>
<dbReference type="PANTHER" id="PTHR12357">
    <property type="entry name" value="YTH YT521-B HOMOLOGY DOMAIN-CONTAINING"/>
    <property type="match status" value="1"/>
</dbReference>
<dbReference type="Pfam" id="PF04146">
    <property type="entry name" value="YTH"/>
    <property type="match status" value="1"/>
</dbReference>
<organism evidence="3 4">
    <name type="scientific">Genlisea aurea</name>
    <dbReference type="NCBI Taxonomy" id="192259"/>
    <lineage>
        <taxon>Eukaryota</taxon>
        <taxon>Viridiplantae</taxon>
        <taxon>Streptophyta</taxon>
        <taxon>Embryophyta</taxon>
        <taxon>Tracheophyta</taxon>
        <taxon>Spermatophyta</taxon>
        <taxon>Magnoliopsida</taxon>
        <taxon>eudicotyledons</taxon>
        <taxon>Gunneridae</taxon>
        <taxon>Pentapetalae</taxon>
        <taxon>asterids</taxon>
        <taxon>lamiids</taxon>
        <taxon>Lamiales</taxon>
        <taxon>Lentibulariaceae</taxon>
        <taxon>Genlisea</taxon>
    </lineage>
</organism>
<evidence type="ECO:0000313" key="4">
    <source>
        <dbReference type="Proteomes" id="UP000015453"/>
    </source>
</evidence>
<dbReference type="OrthoDB" id="306690at2759"/>
<comment type="function">
    <text evidence="1">Specifically recognizes and binds N6-methyladenosine (m6A)-containing RNAs, and regulates mRNA stability. M6A is a modification present at internal sites of mRNAs and some non-coding RNAs and plays a role in mRNA stability and processing.</text>
</comment>
<proteinExistence type="inferred from homology"/>
<dbReference type="CDD" id="cd21134">
    <property type="entry name" value="YTH"/>
    <property type="match status" value="1"/>
</dbReference>
<evidence type="ECO:0000313" key="3">
    <source>
        <dbReference type="EMBL" id="EPS59118.1"/>
    </source>
</evidence>
<dbReference type="PROSITE" id="PS50882">
    <property type="entry name" value="YTH"/>
    <property type="match status" value="1"/>
</dbReference>
<reference evidence="3 4" key="1">
    <citation type="journal article" date="2013" name="BMC Genomics">
        <title>The miniature genome of a carnivorous plant Genlisea aurea contains a low number of genes and short non-coding sequences.</title>
        <authorList>
            <person name="Leushkin E.V."/>
            <person name="Sutormin R.A."/>
            <person name="Nabieva E.R."/>
            <person name="Penin A.A."/>
            <person name="Kondrashov A.S."/>
            <person name="Logacheva M.D."/>
        </authorList>
    </citation>
    <scope>NUCLEOTIDE SEQUENCE [LARGE SCALE GENOMIC DNA]</scope>
</reference>
<dbReference type="EMBL" id="AUSU01008624">
    <property type="protein sequence ID" value="EPS59118.1"/>
    <property type="molecule type" value="Genomic_DNA"/>
</dbReference>